<organism evidence="2 3">
    <name type="scientific">Urochloa decumbens</name>
    <dbReference type="NCBI Taxonomy" id="240449"/>
    <lineage>
        <taxon>Eukaryota</taxon>
        <taxon>Viridiplantae</taxon>
        <taxon>Streptophyta</taxon>
        <taxon>Embryophyta</taxon>
        <taxon>Tracheophyta</taxon>
        <taxon>Spermatophyta</taxon>
        <taxon>Magnoliopsida</taxon>
        <taxon>Liliopsida</taxon>
        <taxon>Poales</taxon>
        <taxon>Poaceae</taxon>
        <taxon>PACMAD clade</taxon>
        <taxon>Panicoideae</taxon>
        <taxon>Panicodae</taxon>
        <taxon>Paniceae</taxon>
        <taxon>Melinidinae</taxon>
        <taxon>Urochloa</taxon>
    </lineage>
</organism>
<accession>A0ABC9A0T8</accession>
<reference evidence="3" key="1">
    <citation type="submission" date="2024-06" db="EMBL/GenBank/DDBJ databases">
        <authorList>
            <person name="Ryan C."/>
        </authorList>
    </citation>
    <scope>NUCLEOTIDE SEQUENCE [LARGE SCALE GENOMIC DNA]</scope>
</reference>
<evidence type="ECO:0000313" key="2">
    <source>
        <dbReference type="EMBL" id="CAL4969829.1"/>
    </source>
</evidence>
<gene>
    <name evidence="2" type="ORF">URODEC1_LOCUS49780</name>
</gene>
<dbReference type="Pfam" id="PF23635">
    <property type="entry name" value="Beta-prop_AT5G49610-like"/>
    <property type="match status" value="1"/>
</dbReference>
<dbReference type="Proteomes" id="UP001497457">
    <property type="component" value="Chromosome 2b"/>
</dbReference>
<reference evidence="2 3" key="2">
    <citation type="submission" date="2024-10" db="EMBL/GenBank/DDBJ databases">
        <authorList>
            <person name="Ryan C."/>
        </authorList>
    </citation>
    <scope>NUCLEOTIDE SEQUENCE [LARGE SCALE GENOMIC DNA]</scope>
</reference>
<dbReference type="EMBL" id="OZ075112">
    <property type="protein sequence ID" value="CAL4969829.1"/>
    <property type="molecule type" value="Genomic_DNA"/>
</dbReference>
<protein>
    <recommendedName>
        <fullName evidence="1">F-box protein AT5G49610-like beta-propeller domain-containing protein</fullName>
    </recommendedName>
</protein>
<dbReference type="SUPFAM" id="SSF81383">
    <property type="entry name" value="F-box domain"/>
    <property type="match status" value="1"/>
</dbReference>
<evidence type="ECO:0000313" key="3">
    <source>
        <dbReference type="Proteomes" id="UP001497457"/>
    </source>
</evidence>
<keyword evidence="3" id="KW-1185">Reference proteome</keyword>
<sequence>MEAKRKRTEPIPPLAATTSSAAAMAAVFGSGDLLSEILQRLNSPTCLVRFAVVSKRWLWHASEPSLLRRFLARHPPRLLGFYLAMSGNPHFRFVPMPRPLELAASVRGGSLELGDRFIGEPSDCRNGRLVALISNPSTYAVCHPLHPARELWLHFRFYLGFFGYNAEYVLLLVQTEIFYMHICSRTVEKVSKLQLQNGLLYGPYPLMTVWPPTFPALTNEHDQDE</sequence>
<dbReference type="AlphaFoldDB" id="A0ABC9A0T8"/>
<name>A0ABC9A0T8_9POAL</name>
<feature type="domain" description="F-box protein AT5G49610-like beta-propeller" evidence="1">
    <location>
        <begin position="163"/>
        <end position="214"/>
    </location>
</feature>
<proteinExistence type="predicted"/>
<evidence type="ECO:0000259" key="1">
    <source>
        <dbReference type="Pfam" id="PF23635"/>
    </source>
</evidence>
<dbReference type="PANTHER" id="PTHR33207">
    <property type="entry name" value="F-BOX DOMAIN CONTAINING PROTEIN-RELATED"/>
    <property type="match status" value="1"/>
</dbReference>
<dbReference type="InterPro" id="IPR036047">
    <property type="entry name" value="F-box-like_dom_sf"/>
</dbReference>
<dbReference type="InterPro" id="IPR056594">
    <property type="entry name" value="AT5G49610-like_b-prop"/>
</dbReference>